<gene>
    <name evidence="1" type="ORF">EAI_08270</name>
</gene>
<organism evidence="2">
    <name type="scientific">Harpegnathos saltator</name>
    <name type="common">Jerdon's jumping ant</name>
    <dbReference type="NCBI Taxonomy" id="610380"/>
    <lineage>
        <taxon>Eukaryota</taxon>
        <taxon>Metazoa</taxon>
        <taxon>Ecdysozoa</taxon>
        <taxon>Arthropoda</taxon>
        <taxon>Hexapoda</taxon>
        <taxon>Insecta</taxon>
        <taxon>Pterygota</taxon>
        <taxon>Neoptera</taxon>
        <taxon>Endopterygota</taxon>
        <taxon>Hymenoptera</taxon>
        <taxon>Apocrita</taxon>
        <taxon>Aculeata</taxon>
        <taxon>Formicoidea</taxon>
        <taxon>Formicidae</taxon>
        <taxon>Ponerinae</taxon>
        <taxon>Ponerini</taxon>
        <taxon>Harpegnathos</taxon>
    </lineage>
</organism>
<dbReference type="Proteomes" id="UP000008237">
    <property type="component" value="Unassembled WGS sequence"/>
</dbReference>
<evidence type="ECO:0000313" key="2">
    <source>
        <dbReference type="Proteomes" id="UP000008237"/>
    </source>
</evidence>
<dbReference type="InParanoid" id="E2CAC3"/>
<keyword evidence="2" id="KW-1185">Reference proteome</keyword>
<dbReference type="EMBL" id="GL453975">
    <property type="protein sequence ID" value="EFN75089.1"/>
    <property type="molecule type" value="Genomic_DNA"/>
</dbReference>
<dbReference type="AlphaFoldDB" id="E2CAC3"/>
<proteinExistence type="predicted"/>
<accession>E2CAC3</accession>
<sequence length="101" mass="12131">MITAEITFDFRQARIRQEFAHKQNDRVAHNLVQKGIRIRKIRTPRSWHFVCVFLTCHSETLLLELQQQAGEVTRSFRKQEQCDLIREDAPAQRRKLSRRNE</sequence>
<evidence type="ECO:0000313" key="1">
    <source>
        <dbReference type="EMBL" id="EFN75089.1"/>
    </source>
</evidence>
<protein>
    <submittedName>
        <fullName evidence="1">Uncharacterized protein</fullName>
    </submittedName>
</protein>
<reference evidence="1 2" key="1">
    <citation type="journal article" date="2010" name="Science">
        <title>Genomic comparison of the ants Camponotus floridanus and Harpegnathos saltator.</title>
        <authorList>
            <person name="Bonasio R."/>
            <person name="Zhang G."/>
            <person name="Ye C."/>
            <person name="Mutti N.S."/>
            <person name="Fang X."/>
            <person name="Qin N."/>
            <person name="Donahue G."/>
            <person name="Yang P."/>
            <person name="Li Q."/>
            <person name="Li C."/>
            <person name="Zhang P."/>
            <person name="Huang Z."/>
            <person name="Berger S.L."/>
            <person name="Reinberg D."/>
            <person name="Wang J."/>
            <person name="Liebig J."/>
        </authorList>
    </citation>
    <scope>NUCLEOTIDE SEQUENCE [LARGE SCALE GENOMIC DNA]</scope>
    <source>
        <strain evidence="1 2">R22 G/1</strain>
    </source>
</reference>
<name>E2CAC3_HARSA</name>